<dbReference type="EMBL" id="CP064781">
    <property type="protein sequence ID" value="QRJ63787.1"/>
    <property type="molecule type" value="Genomic_DNA"/>
</dbReference>
<keyword evidence="1" id="KW-0472">Membrane</keyword>
<dbReference type="RefSeq" id="WP_203387322.1">
    <property type="nucleotide sequence ID" value="NZ_CP064781.1"/>
</dbReference>
<feature type="transmembrane region" description="Helical" evidence="1">
    <location>
        <begin position="12"/>
        <end position="34"/>
    </location>
</feature>
<keyword evidence="1" id="KW-0812">Transmembrane</keyword>
<keyword evidence="3" id="KW-1185">Reference proteome</keyword>
<evidence type="ECO:0000313" key="3">
    <source>
        <dbReference type="Proteomes" id="UP000663444"/>
    </source>
</evidence>
<gene>
    <name evidence="2" type="ORF">IWH25_00040</name>
</gene>
<proteinExistence type="predicted"/>
<protein>
    <submittedName>
        <fullName evidence="2">Uncharacterized protein</fullName>
    </submittedName>
</protein>
<organism evidence="2 3">
    <name type="scientific">Azospira restricta</name>
    <dbReference type="NCBI Taxonomy" id="404405"/>
    <lineage>
        <taxon>Bacteria</taxon>
        <taxon>Pseudomonadati</taxon>
        <taxon>Pseudomonadota</taxon>
        <taxon>Betaproteobacteria</taxon>
        <taxon>Rhodocyclales</taxon>
        <taxon>Rhodocyclaceae</taxon>
        <taxon>Azospira</taxon>
    </lineage>
</organism>
<evidence type="ECO:0000256" key="1">
    <source>
        <dbReference type="SAM" id="Phobius"/>
    </source>
</evidence>
<reference evidence="2" key="1">
    <citation type="submission" date="2020-11" db="EMBL/GenBank/DDBJ databases">
        <title>Azospira restricta DSM 18626 genome sequence.</title>
        <authorList>
            <person name="Moe W.M."/>
        </authorList>
    </citation>
    <scope>NUCLEOTIDE SEQUENCE</scope>
    <source>
        <strain evidence="2">DSM 18626</strain>
    </source>
</reference>
<accession>A0A974SNY0</accession>
<name>A0A974SNY0_9RHOO</name>
<evidence type="ECO:0000313" key="2">
    <source>
        <dbReference type="EMBL" id="QRJ63787.1"/>
    </source>
</evidence>
<feature type="transmembrane region" description="Helical" evidence="1">
    <location>
        <begin position="142"/>
        <end position="166"/>
    </location>
</feature>
<dbReference type="AlphaFoldDB" id="A0A974SNY0"/>
<dbReference type="KEGG" id="ares:IWH25_00040"/>
<dbReference type="Proteomes" id="UP000663444">
    <property type="component" value="Chromosome"/>
</dbReference>
<feature type="transmembrane region" description="Helical" evidence="1">
    <location>
        <begin position="70"/>
        <end position="90"/>
    </location>
</feature>
<sequence length="182" mass="19978">MNEMSPTTARSSFVTVLAWIFIVGGGFTTFISVVQNVMLTSFFPVDQMQTANGAENMPAVALFMLNHMQLFFAAFLVLSLTVFVSSIGLLKRKNWARVVFIGLFVLGILWNVAGIFIQNAIFSAMPAPPPGAPQEFKAQMESMANVMLVFSLVMAVGVSVLFGWLIKRLLSPEIRQEFSSGL</sequence>
<feature type="transmembrane region" description="Helical" evidence="1">
    <location>
        <begin position="97"/>
        <end position="122"/>
    </location>
</feature>
<keyword evidence="1" id="KW-1133">Transmembrane helix</keyword>